<proteinExistence type="predicted"/>
<comment type="caution">
    <text evidence="2">The sequence shown here is derived from an EMBL/GenBank/DDBJ whole genome shotgun (WGS) entry which is preliminary data.</text>
</comment>
<dbReference type="GO" id="GO:0030234">
    <property type="term" value="F:enzyme regulator activity"/>
    <property type="evidence" value="ECO:0007669"/>
    <property type="project" value="InterPro"/>
</dbReference>
<dbReference type="AlphaFoldDB" id="A0A967CB05"/>
<dbReference type="Proteomes" id="UP000761264">
    <property type="component" value="Unassembled WGS sequence"/>
</dbReference>
<organism evidence="2 3">
    <name type="scientific">Pelagibius litoralis</name>
    <dbReference type="NCBI Taxonomy" id="374515"/>
    <lineage>
        <taxon>Bacteria</taxon>
        <taxon>Pseudomonadati</taxon>
        <taxon>Pseudomonadota</taxon>
        <taxon>Alphaproteobacteria</taxon>
        <taxon>Rhodospirillales</taxon>
        <taxon>Rhodovibrionaceae</taxon>
        <taxon>Pelagibius</taxon>
    </lineage>
</organism>
<gene>
    <name evidence="2" type="ORF">HBA54_05410</name>
</gene>
<dbReference type="Pfam" id="PF00543">
    <property type="entry name" value="P-II"/>
    <property type="match status" value="1"/>
</dbReference>
<accession>A0A967CB05</accession>
<name>A0A967CB05_9PROT</name>
<dbReference type="InterPro" id="IPR002187">
    <property type="entry name" value="N-reg_PII"/>
</dbReference>
<keyword evidence="3" id="KW-1185">Reference proteome</keyword>
<evidence type="ECO:0000313" key="3">
    <source>
        <dbReference type="Proteomes" id="UP000761264"/>
    </source>
</evidence>
<dbReference type="EMBL" id="JAAQPH010000003">
    <property type="protein sequence ID" value="NIA68023.1"/>
    <property type="molecule type" value="Genomic_DNA"/>
</dbReference>
<reference evidence="2" key="1">
    <citation type="submission" date="2020-03" db="EMBL/GenBank/DDBJ databases">
        <title>Genome of Pelagibius litoralis DSM 21314T.</title>
        <authorList>
            <person name="Wang G."/>
        </authorList>
    </citation>
    <scope>NUCLEOTIDE SEQUENCE</scope>
    <source>
        <strain evidence="2">DSM 21314</strain>
    </source>
</reference>
<dbReference type="RefSeq" id="WP_167222160.1">
    <property type="nucleotide sequence ID" value="NZ_JAAQPH010000003.1"/>
</dbReference>
<sequence length="102" mass="11585">METHHRKKLDIIVEAPLQRRVVALLEEQEVRGYTVMPCLAGKGADGTWQQGEISDAFSMRLIVVIAREEAARRIMEAAHELLRDYSAIITLSDVEVIRADHF</sequence>
<dbReference type="Gene3D" id="3.30.70.120">
    <property type="match status" value="1"/>
</dbReference>
<evidence type="ECO:0000256" key="1">
    <source>
        <dbReference type="ARBA" id="ARBA00015681"/>
    </source>
</evidence>
<evidence type="ECO:0000313" key="2">
    <source>
        <dbReference type="EMBL" id="NIA68023.1"/>
    </source>
</evidence>
<dbReference type="SUPFAM" id="SSF54913">
    <property type="entry name" value="GlnB-like"/>
    <property type="match status" value="1"/>
</dbReference>
<dbReference type="InterPro" id="IPR011322">
    <property type="entry name" value="N-reg_PII-like_a/b"/>
</dbReference>
<dbReference type="InterPro" id="IPR015867">
    <property type="entry name" value="N-reg_PII/ATP_PRibTrfase_C"/>
</dbReference>
<dbReference type="GO" id="GO:0006808">
    <property type="term" value="P:regulation of nitrogen utilization"/>
    <property type="evidence" value="ECO:0007669"/>
    <property type="project" value="InterPro"/>
</dbReference>
<protein>
    <recommendedName>
        <fullName evidence="1">Nitrogen regulatory protein P-II</fullName>
    </recommendedName>
</protein>